<dbReference type="EMBL" id="KK100848">
    <property type="protein sequence ID" value="KIZ03445.1"/>
    <property type="molecule type" value="Genomic_DNA"/>
</dbReference>
<dbReference type="GeneID" id="25737391"/>
<protein>
    <submittedName>
        <fullName evidence="1">Uncharacterized protein</fullName>
    </submittedName>
</protein>
<gene>
    <name evidence="1" type="ORF">MNEG_4514</name>
</gene>
<evidence type="ECO:0000313" key="1">
    <source>
        <dbReference type="EMBL" id="KIZ03445.1"/>
    </source>
</evidence>
<dbReference type="Proteomes" id="UP000054498">
    <property type="component" value="Unassembled WGS sequence"/>
</dbReference>
<sequence>MLLLMSLQNDCQTFATCLSTETLTVAAGQSIDVYFASDFSWSSSGLLSSLLELVVQEPADISNTLNIKPIALFATRNISLTAQRKTAVRAGVCRMPGLALLGHLDV</sequence>
<accession>A0A0D2MKG8</accession>
<reference evidence="1 2" key="1">
    <citation type="journal article" date="2013" name="BMC Genomics">
        <title>Reconstruction of the lipid metabolism for the microalga Monoraphidium neglectum from its genome sequence reveals characteristics suitable for biofuel production.</title>
        <authorList>
            <person name="Bogen C."/>
            <person name="Al-Dilaimi A."/>
            <person name="Albersmeier A."/>
            <person name="Wichmann J."/>
            <person name="Grundmann M."/>
            <person name="Rupp O."/>
            <person name="Lauersen K.J."/>
            <person name="Blifernez-Klassen O."/>
            <person name="Kalinowski J."/>
            <person name="Goesmann A."/>
            <person name="Mussgnug J.H."/>
            <person name="Kruse O."/>
        </authorList>
    </citation>
    <scope>NUCLEOTIDE SEQUENCE [LARGE SCALE GENOMIC DNA]</scope>
    <source>
        <strain evidence="1 2">SAG 48.87</strain>
    </source>
</reference>
<evidence type="ECO:0000313" key="2">
    <source>
        <dbReference type="Proteomes" id="UP000054498"/>
    </source>
</evidence>
<name>A0A0D2MKG8_9CHLO</name>
<dbReference type="AlphaFoldDB" id="A0A0D2MKG8"/>
<keyword evidence="2" id="KW-1185">Reference proteome</keyword>
<proteinExistence type="predicted"/>
<organism evidence="1 2">
    <name type="scientific">Monoraphidium neglectum</name>
    <dbReference type="NCBI Taxonomy" id="145388"/>
    <lineage>
        <taxon>Eukaryota</taxon>
        <taxon>Viridiplantae</taxon>
        <taxon>Chlorophyta</taxon>
        <taxon>core chlorophytes</taxon>
        <taxon>Chlorophyceae</taxon>
        <taxon>CS clade</taxon>
        <taxon>Sphaeropleales</taxon>
        <taxon>Selenastraceae</taxon>
        <taxon>Monoraphidium</taxon>
    </lineage>
</organism>
<dbReference type="RefSeq" id="XP_013902464.1">
    <property type="nucleotide sequence ID" value="XM_014047010.1"/>
</dbReference>
<dbReference type="KEGG" id="mng:MNEG_4514"/>